<dbReference type="Gene3D" id="3.30.470.20">
    <property type="entry name" value="ATP-grasp fold, B domain"/>
    <property type="match status" value="1"/>
</dbReference>
<organism evidence="6 7">
    <name type="scientific">Vibrio bivalvicida</name>
    <dbReference type="NCBI Taxonomy" id="1276888"/>
    <lineage>
        <taxon>Bacteria</taxon>
        <taxon>Pseudomonadati</taxon>
        <taxon>Pseudomonadota</taxon>
        <taxon>Gammaproteobacteria</taxon>
        <taxon>Vibrionales</taxon>
        <taxon>Vibrionaceae</taxon>
        <taxon>Vibrio</taxon>
        <taxon>Vibrio oreintalis group</taxon>
    </lineage>
</organism>
<comment type="caution">
    <text evidence="6">The sequence shown here is derived from an EMBL/GenBank/DDBJ whole genome shotgun (WGS) entry which is preliminary data.</text>
</comment>
<sequence length="395" mass="43652">MKYLVLTRNPSTVTAYKEWLDDVKQDTIVLASTSHQGQYDDFGLSFYFDDYDNNDEVEKVAIDLGRKYPIEAVGIISEIDIVRASKIRNVLGLSGQNIESAIAFRQKNIMKDIASANDIACAAYSIVKSKRDIANFLESNSFPVVFKPSSGLGSVDTFVVASQSELDQKLDALNFDDCLVEQFIEGDMLHIDGIVRNGSIAVISISKYLGSCLDFQVSQPLCSIQLSNESQLYKEALDFTNKIVDAFPFPESSGFHLEVFNTEKGLVFCEIASRIGGAGVNETIVMSHNVNLAHWWLRLQLGLDYSNNVVKSEQLYGWGLIPPQKGEITSLEVQDFDEGVTCRIHTEVGKQYQGAQSSVDSIASFIASASNERLLASKLKSTCKKLHEGVAYKGM</sequence>
<dbReference type="InterPro" id="IPR013815">
    <property type="entry name" value="ATP_grasp_subdomain_1"/>
</dbReference>
<keyword evidence="1" id="KW-0436">Ligase</keyword>
<evidence type="ECO:0000256" key="2">
    <source>
        <dbReference type="ARBA" id="ARBA00022741"/>
    </source>
</evidence>
<name>A0A177Y5R5_9VIBR</name>
<evidence type="ECO:0000256" key="4">
    <source>
        <dbReference type="PROSITE-ProRule" id="PRU00409"/>
    </source>
</evidence>
<dbReference type="PROSITE" id="PS50975">
    <property type="entry name" value="ATP_GRASP"/>
    <property type="match status" value="1"/>
</dbReference>
<proteinExistence type="predicted"/>
<dbReference type="RefSeq" id="WP_054963412.1">
    <property type="nucleotide sequence ID" value="NZ_LLEI02000006.1"/>
</dbReference>
<dbReference type="PANTHER" id="PTHR43585">
    <property type="entry name" value="FUMIPYRROLE BIOSYNTHESIS PROTEIN C"/>
    <property type="match status" value="1"/>
</dbReference>
<protein>
    <recommendedName>
        <fullName evidence="5">ATP-grasp domain-containing protein</fullName>
    </recommendedName>
</protein>
<dbReference type="GO" id="GO:0016874">
    <property type="term" value="F:ligase activity"/>
    <property type="evidence" value="ECO:0007669"/>
    <property type="project" value="UniProtKB-KW"/>
</dbReference>
<evidence type="ECO:0000313" key="6">
    <source>
        <dbReference type="EMBL" id="OAJ96198.1"/>
    </source>
</evidence>
<accession>A0A177Y5R5</accession>
<keyword evidence="2 4" id="KW-0547">Nucleotide-binding</keyword>
<dbReference type="EMBL" id="LLEI02000006">
    <property type="protein sequence ID" value="OAJ96198.1"/>
    <property type="molecule type" value="Genomic_DNA"/>
</dbReference>
<dbReference type="AlphaFoldDB" id="A0A177Y5R5"/>
<dbReference type="Gene3D" id="3.30.1490.20">
    <property type="entry name" value="ATP-grasp fold, A domain"/>
    <property type="match status" value="1"/>
</dbReference>
<dbReference type="InterPro" id="IPR052032">
    <property type="entry name" value="ATP-dep_AA_Ligase"/>
</dbReference>
<dbReference type="Proteomes" id="UP000078406">
    <property type="component" value="Unassembled WGS sequence"/>
</dbReference>
<dbReference type="Gene3D" id="3.40.50.20">
    <property type="match status" value="1"/>
</dbReference>
<dbReference type="GO" id="GO:0046872">
    <property type="term" value="F:metal ion binding"/>
    <property type="evidence" value="ECO:0007669"/>
    <property type="project" value="InterPro"/>
</dbReference>
<feature type="domain" description="ATP-grasp" evidence="5">
    <location>
        <begin position="111"/>
        <end position="301"/>
    </location>
</feature>
<dbReference type="InterPro" id="IPR011761">
    <property type="entry name" value="ATP-grasp"/>
</dbReference>
<gene>
    <name evidence="6" type="ORF">APB76_00070</name>
</gene>
<reference evidence="6 7" key="1">
    <citation type="journal article" date="2016" name="Syst. Appl. Microbiol.">
        <title>Vibrio bivalvicida sp. nov., a novel larval pathogen for bivalve molluscs reared in a hatchery.</title>
        <authorList>
            <person name="Dubert J."/>
            <person name="Romalde J.L."/>
            <person name="Prado S."/>
            <person name="Barja J.L."/>
        </authorList>
    </citation>
    <scope>NUCLEOTIDE SEQUENCE [LARGE SCALE GENOMIC DNA]</scope>
    <source>
        <strain evidence="6 7">605</strain>
    </source>
</reference>
<dbReference type="PANTHER" id="PTHR43585:SF2">
    <property type="entry name" value="ATP-GRASP ENZYME FSQD"/>
    <property type="match status" value="1"/>
</dbReference>
<keyword evidence="3 4" id="KW-0067">ATP-binding</keyword>
<dbReference type="SUPFAM" id="SSF56059">
    <property type="entry name" value="Glutathione synthetase ATP-binding domain-like"/>
    <property type="match status" value="1"/>
</dbReference>
<dbReference type="GO" id="GO:0005524">
    <property type="term" value="F:ATP binding"/>
    <property type="evidence" value="ECO:0007669"/>
    <property type="project" value="UniProtKB-UniRule"/>
</dbReference>
<evidence type="ECO:0000259" key="5">
    <source>
        <dbReference type="PROSITE" id="PS50975"/>
    </source>
</evidence>
<evidence type="ECO:0000256" key="1">
    <source>
        <dbReference type="ARBA" id="ARBA00022598"/>
    </source>
</evidence>
<evidence type="ECO:0000313" key="7">
    <source>
        <dbReference type="Proteomes" id="UP000078406"/>
    </source>
</evidence>
<evidence type="ECO:0000256" key="3">
    <source>
        <dbReference type="ARBA" id="ARBA00022840"/>
    </source>
</evidence>